<evidence type="ECO:0000259" key="5">
    <source>
        <dbReference type="Pfam" id="PF02558"/>
    </source>
</evidence>
<dbReference type="GO" id="GO:0005737">
    <property type="term" value="C:cytoplasm"/>
    <property type="evidence" value="ECO:0007669"/>
    <property type="project" value="TreeGrafter"/>
</dbReference>
<evidence type="ECO:0000256" key="2">
    <source>
        <dbReference type="ARBA" id="ARBA00022857"/>
    </source>
</evidence>
<keyword evidence="3 4" id="KW-0560">Oxidoreductase</keyword>
<proteinExistence type="inferred from homology"/>
<comment type="catalytic activity">
    <reaction evidence="4">
        <text>(R)-pantoate + NADP(+) = 2-dehydropantoate + NADPH + H(+)</text>
        <dbReference type="Rhea" id="RHEA:16233"/>
        <dbReference type="ChEBI" id="CHEBI:11561"/>
        <dbReference type="ChEBI" id="CHEBI:15378"/>
        <dbReference type="ChEBI" id="CHEBI:15980"/>
        <dbReference type="ChEBI" id="CHEBI:57783"/>
        <dbReference type="ChEBI" id="CHEBI:58349"/>
        <dbReference type="EC" id="1.1.1.169"/>
    </reaction>
</comment>
<dbReference type="Pfam" id="PF02558">
    <property type="entry name" value="ApbA"/>
    <property type="match status" value="1"/>
</dbReference>
<feature type="domain" description="Ketopantoate reductase C-terminal" evidence="6">
    <location>
        <begin position="200"/>
        <end position="321"/>
    </location>
</feature>
<dbReference type="NCBIfam" id="TIGR00745">
    <property type="entry name" value="apbA_panE"/>
    <property type="match status" value="1"/>
</dbReference>
<name>A0A9N9KM34_9HELO</name>
<evidence type="ECO:0000259" key="6">
    <source>
        <dbReference type="Pfam" id="PF08546"/>
    </source>
</evidence>
<dbReference type="InterPro" id="IPR036291">
    <property type="entry name" value="NAD(P)-bd_dom_sf"/>
</dbReference>
<dbReference type="SUPFAM" id="SSF48179">
    <property type="entry name" value="6-phosphogluconate dehydrogenase C-terminal domain-like"/>
    <property type="match status" value="1"/>
</dbReference>
<dbReference type="GO" id="GO:0008677">
    <property type="term" value="F:2-dehydropantoate 2-reductase activity"/>
    <property type="evidence" value="ECO:0007669"/>
    <property type="project" value="UniProtKB-EC"/>
</dbReference>
<evidence type="ECO:0000256" key="3">
    <source>
        <dbReference type="ARBA" id="ARBA00023002"/>
    </source>
</evidence>
<dbReference type="Pfam" id="PF08546">
    <property type="entry name" value="ApbA_C"/>
    <property type="match status" value="1"/>
</dbReference>
<comment type="function">
    <text evidence="4">Catalyzes the NADPH-dependent reduction of ketopantoate into pantoic acid.</text>
</comment>
<comment type="caution">
    <text evidence="7">The sequence shown here is derived from an EMBL/GenBank/DDBJ whole genome shotgun (WGS) entry which is preliminary data.</text>
</comment>
<evidence type="ECO:0000313" key="7">
    <source>
        <dbReference type="EMBL" id="CAG8949503.1"/>
    </source>
</evidence>
<protein>
    <recommendedName>
        <fullName evidence="4">2-dehydropantoate 2-reductase</fullName>
        <ecNumber evidence="4">1.1.1.169</ecNumber>
    </recommendedName>
    <alternativeName>
        <fullName evidence="4">Ketopantoate reductase</fullName>
    </alternativeName>
</protein>
<comment type="similarity">
    <text evidence="1 4">Belongs to the ketopantoate reductase family.</text>
</comment>
<keyword evidence="2 4" id="KW-0521">NADP</keyword>
<dbReference type="EMBL" id="CAJVRL010000014">
    <property type="protein sequence ID" value="CAG8949503.1"/>
    <property type="molecule type" value="Genomic_DNA"/>
</dbReference>
<keyword evidence="8" id="KW-1185">Reference proteome</keyword>
<evidence type="ECO:0000256" key="4">
    <source>
        <dbReference type="RuleBase" id="RU362068"/>
    </source>
</evidence>
<reference evidence="7" key="1">
    <citation type="submission" date="2021-07" db="EMBL/GenBank/DDBJ databases">
        <authorList>
            <person name="Durling M."/>
        </authorList>
    </citation>
    <scope>NUCLEOTIDE SEQUENCE</scope>
</reference>
<dbReference type="OrthoDB" id="3609at2759"/>
<dbReference type="InterPro" id="IPR008927">
    <property type="entry name" value="6-PGluconate_DH-like_C_sf"/>
</dbReference>
<dbReference type="InterPro" id="IPR051402">
    <property type="entry name" value="KPR-Related"/>
</dbReference>
<dbReference type="AlphaFoldDB" id="A0A9N9KM34"/>
<organism evidence="7 8">
    <name type="scientific">Hymenoscyphus fraxineus</name>
    <dbReference type="NCBI Taxonomy" id="746836"/>
    <lineage>
        <taxon>Eukaryota</taxon>
        <taxon>Fungi</taxon>
        <taxon>Dikarya</taxon>
        <taxon>Ascomycota</taxon>
        <taxon>Pezizomycotina</taxon>
        <taxon>Leotiomycetes</taxon>
        <taxon>Helotiales</taxon>
        <taxon>Helotiaceae</taxon>
        <taxon>Hymenoscyphus</taxon>
    </lineage>
</organism>
<evidence type="ECO:0000313" key="8">
    <source>
        <dbReference type="Proteomes" id="UP000696280"/>
    </source>
</evidence>
<dbReference type="SUPFAM" id="SSF51735">
    <property type="entry name" value="NAD(P)-binding Rossmann-fold domains"/>
    <property type="match status" value="1"/>
</dbReference>
<dbReference type="EC" id="1.1.1.169" evidence="4"/>
<dbReference type="GO" id="GO:0015940">
    <property type="term" value="P:pantothenate biosynthetic process"/>
    <property type="evidence" value="ECO:0007669"/>
    <property type="project" value="InterPro"/>
</dbReference>
<dbReference type="InterPro" id="IPR013332">
    <property type="entry name" value="KPR_N"/>
</dbReference>
<dbReference type="InterPro" id="IPR013328">
    <property type="entry name" value="6PGD_dom2"/>
</dbReference>
<feature type="domain" description="Ketopantoate reductase N-terminal" evidence="5">
    <location>
        <begin position="7"/>
        <end position="163"/>
    </location>
</feature>
<dbReference type="PANTHER" id="PTHR21708">
    <property type="entry name" value="PROBABLE 2-DEHYDROPANTOATE 2-REDUCTASE"/>
    <property type="match status" value="1"/>
</dbReference>
<dbReference type="Gene3D" id="3.40.50.720">
    <property type="entry name" value="NAD(P)-binding Rossmann-like Domain"/>
    <property type="match status" value="1"/>
</dbReference>
<dbReference type="Gene3D" id="1.10.1040.10">
    <property type="entry name" value="N-(1-d-carboxylethyl)-l-norvaline Dehydrogenase, domain 2"/>
    <property type="match status" value="1"/>
</dbReference>
<dbReference type="InterPro" id="IPR013752">
    <property type="entry name" value="KPA_reductase"/>
</dbReference>
<sequence length="341" mass="37064">MTPKVKVLLIGSGGVGTMAAYNLETGGQATVTTVLRSNYHFVKENGFTITSIDHGDIKGWRPTHITNSIPNVSETGEKYDLLVVTTKNIPDIPPTIVDLITPAVTPSHTTIMLLQNGLNIERPLITAFPTNPILSGVSLIGATETSPGNIVHDDRDRVTVGPFLSPGIPGERCVEAAREFVRLYGASGRVGVRYEEDVGGCRWGKLVYNASYNGACAITGMDTSSMRMAGFPIEGVIRPLMEEVVRVARAAGHELPGGIVEDMIDCDPWDTFFKPSMQQDIEKGNFIEFENTIGEPLREAERLGVPAPGLKMLYELLKIKQFQLKLKKGVVVLSTRRGSRG</sequence>
<dbReference type="PANTHER" id="PTHR21708:SF30">
    <property type="entry name" value="2-DEHYDROPANTOATE 2-REDUCTASE-RELATED"/>
    <property type="match status" value="1"/>
</dbReference>
<accession>A0A9N9KM34</accession>
<evidence type="ECO:0000256" key="1">
    <source>
        <dbReference type="ARBA" id="ARBA00007870"/>
    </source>
</evidence>
<dbReference type="InterPro" id="IPR003710">
    <property type="entry name" value="ApbA"/>
</dbReference>
<dbReference type="Proteomes" id="UP000696280">
    <property type="component" value="Unassembled WGS sequence"/>
</dbReference>
<dbReference type="FunFam" id="1.10.1040.10:FF:000017">
    <property type="entry name" value="2-dehydropantoate 2-reductase"/>
    <property type="match status" value="1"/>
</dbReference>
<gene>
    <name evidence="7" type="ORF">HYFRA_00007733</name>
</gene>